<protein>
    <submittedName>
        <fullName evidence="2">Uncharacterized protein</fullName>
    </submittedName>
</protein>
<keyword evidence="1" id="KW-0812">Transmembrane</keyword>
<keyword evidence="1" id="KW-0472">Membrane</keyword>
<dbReference type="RefSeq" id="WP_091583436.1">
    <property type="nucleotide sequence ID" value="NZ_FNDU01000004.1"/>
</dbReference>
<accession>A0A1G8H1X1</accession>
<dbReference type="EMBL" id="FNDU01000004">
    <property type="protein sequence ID" value="SDI00672.1"/>
    <property type="molecule type" value="Genomic_DNA"/>
</dbReference>
<proteinExistence type="predicted"/>
<dbReference type="AlphaFoldDB" id="A0A1G8H1X1"/>
<feature type="transmembrane region" description="Helical" evidence="1">
    <location>
        <begin position="5"/>
        <end position="23"/>
    </location>
</feature>
<evidence type="ECO:0000256" key="1">
    <source>
        <dbReference type="SAM" id="Phobius"/>
    </source>
</evidence>
<name>A0A1G8H1X1_9BACI</name>
<organism evidence="2 3">
    <name type="scientific">Alteribacillus bidgolensis</name>
    <dbReference type="NCBI Taxonomy" id="930129"/>
    <lineage>
        <taxon>Bacteria</taxon>
        <taxon>Bacillati</taxon>
        <taxon>Bacillota</taxon>
        <taxon>Bacilli</taxon>
        <taxon>Bacillales</taxon>
        <taxon>Bacillaceae</taxon>
        <taxon>Alteribacillus</taxon>
    </lineage>
</organism>
<dbReference type="Proteomes" id="UP000199017">
    <property type="component" value="Unassembled WGS sequence"/>
</dbReference>
<dbReference type="OrthoDB" id="6385276at2"/>
<sequence>MRYRIISFIVIFSFVSVMVYLHHENSHYAGADDHSHEAVEVPDGEAVPAIDGELRKDDRNHRLLILDVENFTFTPEKIGSEKGSFYEGHAHLYVNGEKKSRIYSTYHDAGKLEKGDVVQVFLTTNHHKMLQRNGQVIFYEERIEKE</sequence>
<reference evidence="2 3" key="1">
    <citation type="submission" date="2016-10" db="EMBL/GenBank/DDBJ databases">
        <authorList>
            <person name="de Groot N.N."/>
        </authorList>
    </citation>
    <scope>NUCLEOTIDE SEQUENCE [LARGE SCALE GENOMIC DNA]</scope>
    <source>
        <strain evidence="3">P4B,CCM 7963,CECT 7998,DSM 25260,IBRC-M 10614,KCTC 13821</strain>
    </source>
</reference>
<dbReference type="STRING" id="930129.SAMN05216352_10472"/>
<keyword evidence="1" id="KW-1133">Transmembrane helix</keyword>
<keyword evidence="3" id="KW-1185">Reference proteome</keyword>
<evidence type="ECO:0000313" key="2">
    <source>
        <dbReference type="EMBL" id="SDI00672.1"/>
    </source>
</evidence>
<gene>
    <name evidence="2" type="ORF">SAMN05216352_10472</name>
</gene>
<evidence type="ECO:0000313" key="3">
    <source>
        <dbReference type="Proteomes" id="UP000199017"/>
    </source>
</evidence>